<evidence type="ECO:0000256" key="2">
    <source>
        <dbReference type="SAM" id="MobiDB-lite"/>
    </source>
</evidence>
<protein>
    <submittedName>
        <fullName evidence="3">Uncharacterized protein</fullName>
    </submittedName>
</protein>
<feature type="region of interest" description="Disordered" evidence="2">
    <location>
        <begin position="170"/>
        <end position="190"/>
    </location>
</feature>
<evidence type="ECO:0000313" key="3">
    <source>
        <dbReference type="EMBL" id="ACO70475.1"/>
    </source>
</evidence>
<evidence type="ECO:0000256" key="1">
    <source>
        <dbReference type="SAM" id="Coils"/>
    </source>
</evidence>
<keyword evidence="1" id="KW-0175">Coiled coil</keyword>
<sequence>MNGIWRRLASVACRSGGRAAALEASTAVASLNPRTAAATLALRRGSSGSERWLEARAAGGLGRGFAARGFRTDAALASDADATGASAGGGNVDYYSVKPAKGKNRWRRARKKAAFIKEQARAHRENKTARAEEREAERLQRWREQAEAARAWRAMREAEAVNRAEAALREIVGGGGDGDAGDAAPGETRA</sequence>
<proteinExistence type="predicted"/>
<reference evidence="3 4" key="1">
    <citation type="journal article" date="2009" name="Science">
        <title>Green evolution and dynamic adaptations revealed by genomes of the marine picoeukaryotes Micromonas.</title>
        <authorList>
            <person name="Worden A.Z."/>
            <person name="Lee J.H."/>
            <person name="Mock T."/>
            <person name="Rouze P."/>
            <person name="Simmons M.P."/>
            <person name="Aerts A.L."/>
            <person name="Allen A.E."/>
            <person name="Cuvelier M.L."/>
            <person name="Derelle E."/>
            <person name="Everett M.V."/>
            <person name="Foulon E."/>
            <person name="Grimwood J."/>
            <person name="Gundlach H."/>
            <person name="Henrissat B."/>
            <person name="Napoli C."/>
            <person name="McDonald S.M."/>
            <person name="Parker M.S."/>
            <person name="Rombauts S."/>
            <person name="Salamov A."/>
            <person name="Von Dassow P."/>
            <person name="Badger J.H."/>
            <person name="Coutinho P.M."/>
            <person name="Demir E."/>
            <person name="Dubchak I."/>
            <person name="Gentemann C."/>
            <person name="Eikrem W."/>
            <person name="Gready J.E."/>
            <person name="John U."/>
            <person name="Lanier W."/>
            <person name="Lindquist E.A."/>
            <person name="Lucas S."/>
            <person name="Mayer K.F."/>
            <person name="Moreau H."/>
            <person name="Not F."/>
            <person name="Otillar R."/>
            <person name="Panaud O."/>
            <person name="Pangilinan J."/>
            <person name="Paulsen I."/>
            <person name="Piegu B."/>
            <person name="Poliakov A."/>
            <person name="Robbens S."/>
            <person name="Schmutz J."/>
            <person name="Toulza E."/>
            <person name="Wyss T."/>
            <person name="Zelensky A."/>
            <person name="Zhou K."/>
            <person name="Armbrust E.V."/>
            <person name="Bhattacharya D."/>
            <person name="Goodenough U.W."/>
            <person name="Van de Peer Y."/>
            <person name="Grigoriev I.V."/>
        </authorList>
    </citation>
    <scope>NUCLEOTIDE SEQUENCE [LARGE SCALE GENOMIC DNA]</scope>
    <source>
        <strain evidence="4">RCC299 / NOUM17</strain>
    </source>
</reference>
<dbReference type="InParanoid" id="C1FIT4"/>
<gene>
    <name evidence="3" type="ORF">MICPUN_63231</name>
</gene>
<accession>C1FIT4</accession>
<dbReference type="GeneID" id="8247860"/>
<dbReference type="EMBL" id="CP001577">
    <property type="protein sequence ID" value="ACO70475.1"/>
    <property type="molecule type" value="Genomic_DNA"/>
</dbReference>
<dbReference type="KEGG" id="mis:MICPUN_63231"/>
<dbReference type="Proteomes" id="UP000002009">
    <property type="component" value="Chromosome 12"/>
</dbReference>
<keyword evidence="4" id="KW-1185">Reference proteome</keyword>
<name>C1FIT4_MICCC</name>
<feature type="coiled-coil region" evidence="1">
    <location>
        <begin position="117"/>
        <end position="149"/>
    </location>
</feature>
<evidence type="ECO:0000313" key="4">
    <source>
        <dbReference type="Proteomes" id="UP000002009"/>
    </source>
</evidence>
<dbReference type="AlphaFoldDB" id="C1FIT4"/>
<dbReference type="RefSeq" id="XP_002509217.1">
    <property type="nucleotide sequence ID" value="XM_002509171.1"/>
</dbReference>
<organism evidence="3 4">
    <name type="scientific">Micromonas commoda (strain RCC299 / NOUM17 / CCMP2709)</name>
    <name type="common">Picoplanktonic green alga</name>
    <dbReference type="NCBI Taxonomy" id="296587"/>
    <lineage>
        <taxon>Eukaryota</taxon>
        <taxon>Viridiplantae</taxon>
        <taxon>Chlorophyta</taxon>
        <taxon>Mamiellophyceae</taxon>
        <taxon>Mamiellales</taxon>
        <taxon>Mamiellaceae</taxon>
        <taxon>Micromonas</taxon>
    </lineage>
</organism>